<dbReference type="InterPro" id="IPR010921">
    <property type="entry name" value="Trp_repressor/repl_initiator"/>
</dbReference>
<evidence type="ECO:0000313" key="2">
    <source>
        <dbReference type="Proteomes" id="UP000478090"/>
    </source>
</evidence>
<dbReference type="PANTHER" id="PTHR37936:SF3">
    <property type="entry name" value="TRANSPOSASE INSC FOR INSERTION ELEMENT IS2A-RELATED"/>
    <property type="match status" value="1"/>
</dbReference>
<protein>
    <submittedName>
        <fullName evidence="1">Transposase</fullName>
    </submittedName>
</protein>
<dbReference type="NCBIfam" id="NF047595">
    <property type="entry name" value="IS66_ISRel24_TnpA"/>
    <property type="match status" value="1"/>
</dbReference>
<keyword evidence="2" id="KW-1185">Reference proteome</keyword>
<dbReference type="Proteomes" id="UP000478090">
    <property type="component" value="Unassembled WGS sequence"/>
</dbReference>
<dbReference type="RefSeq" id="WP_161041448.1">
    <property type="nucleotide sequence ID" value="NZ_WWCM01000047.1"/>
</dbReference>
<dbReference type="InterPro" id="IPR002514">
    <property type="entry name" value="Transposase_8"/>
</dbReference>
<dbReference type="EMBL" id="WWCM01000047">
    <property type="protein sequence ID" value="MYM42206.1"/>
    <property type="molecule type" value="Genomic_DNA"/>
</dbReference>
<evidence type="ECO:0000313" key="1">
    <source>
        <dbReference type="EMBL" id="MYM42206.1"/>
    </source>
</evidence>
<gene>
    <name evidence="1" type="ORF">GTP27_23200</name>
</gene>
<name>A0ABW9VT08_9BURK</name>
<reference evidence="1 2" key="1">
    <citation type="submission" date="2019-12" db="EMBL/GenBank/DDBJ databases">
        <title>Novel species isolated from a subtropical stream in China.</title>
        <authorList>
            <person name="Lu H."/>
        </authorList>
    </citation>
    <scope>NUCLEOTIDE SEQUENCE [LARGE SCALE GENOMIC DNA]</scope>
    <source>
        <strain evidence="1 2">CY13W</strain>
    </source>
</reference>
<dbReference type="Pfam" id="PF01527">
    <property type="entry name" value="HTH_Tnp_1"/>
    <property type="match status" value="1"/>
</dbReference>
<accession>A0ABW9VT08</accession>
<dbReference type="SUPFAM" id="SSF48295">
    <property type="entry name" value="TrpR-like"/>
    <property type="match status" value="1"/>
</dbReference>
<organism evidence="1 2">
    <name type="scientific">Duganella qianjiadongensis</name>
    <dbReference type="NCBI Taxonomy" id="2692176"/>
    <lineage>
        <taxon>Bacteria</taxon>
        <taxon>Pseudomonadati</taxon>
        <taxon>Pseudomonadota</taxon>
        <taxon>Betaproteobacteria</taxon>
        <taxon>Burkholderiales</taxon>
        <taxon>Oxalobacteraceae</taxon>
        <taxon>Telluria group</taxon>
        <taxon>Duganella</taxon>
    </lineage>
</organism>
<sequence>MDTNFQPAIERGPRGKYRQHSLEFKRTLVEMAMQSGVSVARLAREHGVNANQVFSWRKLYEAGQLAGGTAAQGNELLSVVVTTPAQAPAAEPSPTGIITLEIGRVRLRIEGQANAATLAQVLELVLR</sequence>
<comment type="caution">
    <text evidence="1">The sequence shown here is derived from an EMBL/GenBank/DDBJ whole genome shotgun (WGS) entry which is preliminary data.</text>
</comment>
<dbReference type="PANTHER" id="PTHR37936">
    <property type="entry name" value="TRANSPOSASE INSC FOR INSERTION ELEMENT IS2A-RELATED"/>
    <property type="match status" value="1"/>
</dbReference>
<proteinExistence type="predicted"/>